<evidence type="ECO:0000313" key="2">
    <source>
        <dbReference type="WBParaSite" id="JU765_v2.g8708.t1"/>
    </source>
</evidence>
<evidence type="ECO:0000313" key="1">
    <source>
        <dbReference type="Proteomes" id="UP000887576"/>
    </source>
</evidence>
<dbReference type="Proteomes" id="UP000887576">
    <property type="component" value="Unplaced"/>
</dbReference>
<reference evidence="2" key="1">
    <citation type="submission" date="2022-11" db="UniProtKB">
        <authorList>
            <consortium name="WormBaseParasite"/>
        </authorList>
    </citation>
    <scope>IDENTIFICATION</scope>
</reference>
<organism evidence="1 2">
    <name type="scientific">Panagrolaimus sp. JU765</name>
    <dbReference type="NCBI Taxonomy" id="591449"/>
    <lineage>
        <taxon>Eukaryota</taxon>
        <taxon>Metazoa</taxon>
        <taxon>Ecdysozoa</taxon>
        <taxon>Nematoda</taxon>
        <taxon>Chromadorea</taxon>
        <taxon>Rhabditida</taxon>
        <taxon>Tylenchina</taxon>
        <taxon>Panagrolaimomorpha</taxon>
        <taxon>Panagrolaimoidea</taxon>
        <taxon>Panagrolaimidae</taxon>
        <taxon>Panagrolaimus</taxon>
    </lineage>
</organism>
<name>A0AC34RNQ4_9BILA</name>
<sequence>MHLYHLSLQQATTITSAVQGNFAGIAKQQEIVVARGSILQLFLVDSRTGKINIKCSQDVFGIIRSLLAFRLTAGTKDYIVVGSDSGRFIVLEYNPIRNCFERIHQETFEKTGVRRIVPGEYLAADPKGRAVLIGAVERQKLVYIMNRDAQANLTISSPLEAHRSYSICYAIIGLDVGFENPTFACLEVEYEEADQDQSGEAAKAAQQMLTFYELDLGLNHVVRKYSEPLQERGNHLIAVPGGSDGPSGVIVCCENWIVYKNLGDQQDI</sequence>
<accession>A0AC34RNQ4</accession>
<dbReference type="WBParaSite" id="JU765_v2.g8708.t1">
    <property type="protein sequence ID" value="JU765_v2.g8708.t1"/>
    <property type="gene ID" value="JU765_v2.g8708"/>
</dbReference>
<proteinExistence type="predicted"/>
<protein>
    <submittedName>
        <fullName evidence="2">Cleavage/polyadenylation specificity factor A subunit N-terminal domain-containing protein</fullName>
    </submittedName>
</protein>